<evidence type="ECO:0000259" key="11">
    <source>
        <dbReference type="PROSITE" id="PS50146"/>
    </source>
</evidence>
<evidence type="ECO:0000313" key="12">
    <source>
        <dbReference type="EMBL" id="RKQ29683.1"/>
    </source>
</evidence>
<keyword evidence="10" id="KW-1208">Phospholipid metabolism</keyword>
<dbReference type="InterPro" id="IPR016064">
    <property type="entry name" value="NAD/diacylglycerol_kinase_sf"/>
</dbReference>
<comment type="cofactor">
    <cofactor evidence="1">
        <name>Mg(2+)</name>
        <dbReference type="ChEBI" id="CHEBI:18420"/>
    </cofactor>
</comment>
<keyword evidence="9" id="KW-0594">Phospholipid biosynthesis</keyword>
<proteinExistence type="inferred from homology"/>
<comment type="similarity">
    <text evidence="2">Belongs to the diacylglycerol/lipid kinase family.</text>
</comment>
<keyword evidence="7" id="KW-0067">ATP-binding</keyword>
<dbReference type="InterPro" id="IPR005218">
    <property type="entry name" value="Diacylglycerol/lipid_kinase"/>
</dbReference>
<dbReference type="Gene3D" id="3.40.50.10330">
    <property type="entry name" value="Probable inorganic polyphosphate/atp-NAD kinase, domain 1"/>
    <property type="match status" value="1"/>
</dbReference>
<dbReference type="Pfam" id="PF19279">
    <property type="entry name" value="YegS_C"/>
    <property type="match status" value="1"/>
</dbReference>
<name>A0A494ZTX7_9BACI</name>
<dbReference type="InterPro" id="IPR017438">
    <property type="entry name" value="ATP-NAD_kinase_N"/>
</dbReference>
<evidence type="ECO:0000256" key="9">
    <source>
        <dbReference type="ARBA" id="ARBA00023209"/>
    </source>
</evidence>
<dbReference type="GO" id="GO:0005524">
    <property type="term" value="F:ATP binding"/>
    <property type="evidence" value="ECO:0007669"/>
    <property type="project" value="UniProtKB-KW"/>
</dbReference>
<keyword evidence="6 12" id="KW-0418">Kinase</keyword>
<gene>
    <name evidence="12" type="ORF">D8M06_17290</name>
</gene>
<evidence type="ECO:0000256" key="7">
    <source>
        <dbReference type="ARBA" id="ARBA00022840"/>
    </source>
</evidence>
<reference evidence="12 13" key="1">
    <citation type="journal article" date="2016" name="Int. J. Syst. Evol. Microbiol.">
        <title>Oceanobacillus halophilus sp. nov., a novel moderately halophilic bacterium from a hypersaline lake.</title>
        <authorList>
            <person name="Amoozegar M.A."/>
            <person name="Bagheri M."/>
            <person name="Makhdoumi A."/>
            <person name="Nikou M.M."/>
            <person name="Fazeli S.A.S."/>
            <person name="Schumann P."/>
            <person name="Sproer C."/>
            <person name="Sanchez-Porro C."/>
            <person name="Ventosa A."/>
        </authorList>
    </citation>
    <scope>NUCLEOTIDE SEQUENCE [LARGE SCALE GENOMIC DNA]</scope>
    <source>
        <strain evidence="12 13">DSM 23996</strain>
    </source>
</reference>
<evidence type="ECO:0000313" key="13">
    <source>
        <dbReference type="Proteomes" id="UP000269301"/>
    </source>
</evidence>
<dbReference type="OrthoDB" id="9786026at2"/>
<evidence type="ECO:0000256" key="3">
    <source>
        <dbReference type="ARBA" id="ARBA00022516"/>
    </source>
</evidence>
<keyword evidence="8" id="KW-0443">Lipid metabolism</keyword>
<keyword evidence="5" id="KW-0547">Nucleotide-binding</keyword>
<dbReference type="GO" id="GO:0008654">
    <property type="term" value="P:phospholipid biosynthetic process"/>
    <property type="evidence" value="ECO:0007669"/>
    <property type="project" value="UniProtKB-KW"/>
</dbReference>
<evidence type="ECO:0000256" key="2">
    <source>
        <dbReference type="ARBA" id="ARBA00005983"/>
    </source>
</evidence>
<keyword evidence="13" id="KW-1185">Reference proteome</keyword>
<keyword evidence="4" id="KW-0808">Transferase</keyword>
<sequence>MYVFIVNPQAGSGRGMRIFSKLKKSTLFQTLEKMVYFTEYPGHAKKIAGQINQLHDITTIIVIGGDGTLHEVINGLYHRRIPIGFIPGGSGNDFARGLAIHNKPNKLLKQIVNSNEDLLYWVGSIIINQNEHKRFVNSVGFGFDAQITRMANEASYKSLFNRLGLGKLTYIVALIQVLMKFKPMTIELEINDEKKTLRDCWMLTTCNHPYYGGGMKIIPTAKIQDEVLPLLILHKISKWKVLSLFLTVFTGLHVKYKEVEIIETTGFKIISKDNVCAQIDGQTFQCRMGTLTKRQEFINIRGRKYTQTV</sequence>
<evidence type="ECO:0000256" key="4">
    <source>
        <dbReference type="ARBA" id="ARBA00022679"/>
    </source>
</evidence>
<accession>A0A494ZTX7</accession>
<dbReference type="SMART" id="SM00046">
    <property type="entry name" value="DAGKc"/>
    <property type="match status" value="1"/>
</dbReference>
<dbReference type="SUPFAM" id="SSF111331">
    <property type="entry name" value="NAD kinase/diacylglycerol kinase-like"/>
    <property type="match status" value="1"/>
</dbReference>
<dbReference type="PANTHER" id="PTHR12358">
    <property type="entry name" value="SPHINGOSINE KINASE"/>
    <property type="match status" value="1"/>
</dbReference>
<feature type="domain" description="DAGKc" evidence="11">
    <location>
        <begin position="1"/>
        <end position="129"/>
    </location>
</feature>
<evidence type="ECO:0000256" key="10">
    <source>
        <dbReference type="ARBA" id="ARBA00023264"/>
    </source>
</evidence>
<dbReference type="PANTHER" id="PTHR12358:SF54">
    <property type="entry name" value="SPHINGOSINE KINASE RELATED PROTEIN"/>
    <property type="match status" value="1"/>
</dbReference>
<protein>
    <submittedName>
        <fullName evidence="12">Diacylglycerol kinase family lipid kinase</fullName>
    </submittedName>
</protein>
<dbReference type="Proteomes" id="UP000269301">
    <property type="component" value="Unassembled WGS sequence"/>
</dbReference>
<evidence type="ECO:0000256" key="6">
    <source>
        <dbReference type="ARBA" id="ARBA00022777"/>
    </source>
</evidence>
<dbReference type="InterPro" id="IPR045540">
    <property type="entry name" value="YegS/DAGK_C"/>
</dbReference>
<keyword evidence="3" id="KW-0444">Lipid biosynthesis</keyword>
<organism evidence="12 13">
    <name type="scientific">Oceanobacillus halophilus</name>
    <dbReference type="NCBI Taxonomy" id="930130"/>
    <lineage>
        <taxon>Bacteria</taxon>
        <taxon>Bacillati</taxon>
        <taxon>Bacillota</taxon>
        <taxon>Bacilli</taxon>
        <taxon>Bacillales</taxon>
        <taxon>Bacillaceae</taxon>
        <taxon>Oceanobacillus</taxon>
    </lineage>
</organism>
<comment type="caution">
    <text evidence="12">The sequence shown here is derived from an EMBL/GenBank/DDBJ whole genome shotgun (WGS) entry which is preliminary data.</text>
</comment>
<dbReference type="AlphaFoldDB" id="A0A494ZTX7"/>
<dbReference type="GO" id="GO:0016301">
    <property type="term" value="F:kinase activity"/>
    <property type="evidence" value="ECO:0007669"/>
    <property type="project" value="UniProtKB-KW"/>
</dbReference>
<evidence type="ECO:0000256" key="5">
    <source>
        <dbReference type="ARBA" id="ARBA00022741"/>
    </source>
</evidence>
<evidence type="ECO:0000256" key="8">
    <source>
        <dbReference type="ARBA" id="ARBA00023098"/>
    </source>
</evidence>
<evidence type="ECO:0000256" key="1">
    <source>
        <dbReference type="ARBA" id="ARBA00001946"/>
    </source>
</evidence>
<dbReference type="Pfam" id="PF00781">
    <property type="entry name" value="DAGK_cat"/>
    <property type="match status" value="1"/>
</dbReference>
<dbReference type="InterPro" id="IPR001206">
    <property type="entry name" value="Diacylglycerol_kinase_cat_dom"/>
</dbReference>
<dbReference type="Gene3D" id="2.60.200.40">
    <property type="match status" value="1"/>
</dbReference>
<dbReference type="PROSITE" id="PS50146">
    <property type="entry name" value="DAGK"/>
    <property type="match status" value="1"/>
</dbReference>
<dbReference type="RefSeq" id="WP_121205837.1">
    <property type="nucleotide sequence ID" value="NZ_RBZP01000022.1"/>
</dbReference>
<dbReference type="NCBIfam" id="TIGR00147">
    <property type="entry name" value="YegS/Rv2252/BmrU family lipid kinase"/>
    <property type="match status" value="1"/>
</dbReference>
<dbReference type="InterPro" id="IPR050187">
    <property type="entry name" value="Lipid_Phosphate_FormReg"/>
</dbReference>
<dbReference type="EMBL" id="RBZP01000022">
    <property type="protein sequence ID" value="RKQ29683.1"/>
    <property type="molecule type" value="Genomic_DNA"/>
</dbReference>